<feature type="domain" description="RING-type" evidence="18">
    <location>
        <begin position="141"/>
        <end position="183"/>
    </location>
</feature>
<keyword evidence="11 16" id="KW-1133">Transmembrane helix</keyword>
<evidence type="ECO:0000256" key="6">
    <source>
        <dbReference type="ARBA" id="ARBA00022692"/>
    </source>
</evidence>
<comment type="subcellular location">
    <subcellularLocation>
        <location evidence="2">Membrane</location>
        <topology evidence="2">Single-pass membrane protein</topology>
    </subcellularLocation>
</comment>
<evidence type="ECO:0000256" key="4">
    <source>
        <dbReference type="ARBA" id="ARBA00012483"/>
    </source>
</evidence>
<evidence type="ECO:0000256" key="5">
    <source>
        <dbReference type="ARBA" id="ARBA00022679"/>
    </source>
</evidence>
<sequence length="418" mass="43178">MGSPRGRRRGDNGRLLLLAAVIASLVGGGAAQPTTSGPGPNYFNPKSFNPSMAVVIVVLVTAFFFLGFFSIYIRRCAGGPLGGPGGYGVGGGGGRVGGGFTFAAARSRRVRGLDPAVLGAFPTMAYADVKAHKAGKGALECAVCLSEFDDDETLRLLPRCSHAFHADCIDAWLASHVTCPVCRANLAFDAGVPPPPLAPPHALTTGQDVAAAPSQPAATETAAPEQVTVVVVVDAEETEEERIRREEAAELMRIGSVKRALRSKSGRRPPQFPRSHTTGHSLAAAAAAAVPATADDAAERYTLRLPDHVLREIVTSARLRRTTSLQSFRTTAGGGGGARAGRSVRLGQSGRWSNVSWLMRTFSARLPAWGSARRGAEADSPGKDGAKVAGDGTAAVEQQCDGGGGGGGACPRPLGDHV</sequence>
<dbReference type="GO" id="GO:0061630">
    <property type="term" value="F:ubiquitin protein ligase activity"/>
    <property type="evidence" value="ECO:0007669"/>
    <property type="project" value="UniProtKB-EC"/>
</dbReference>
<dbReference type="EC" id="2.3.2.27" evidence="4"/>
<keyword evidence="8 14" id="KW-0863">Zinc-finger</keyword>
<dbReference type="PANTHER" id="PTHR14155:SF614">
    <property type="entry name" value="OS08G0484200 PROTEIN"/>
    <property type="match status" value="1"/>
</dbReference>
<protein>
    <recommendedName>
        <fullName evidence="4">RING-type E3 ubiquitin transferase</fullName>
        <ecNumber evidence="4">2.3.2.27</ecNumber>
    </recommendedName>
</protein>
<dbReference type="STRING" id="40149.A0A0E0EMG0"/>
<keyword evidence="6 16" id="KW-0812">Transmembrane</keyword>
<evidence type="ECO:0000256" key="12">
    <source>
        <dbReference type="ARBA" id="ARBA00023136"/>
    </source>
</evidence>
<dbReference type="eggNOG" id="KOG0800">
    <property type="taxonomic scope" value="Eukaryota"/>
</dbReference>
<organism evidence="19">
    <name type="scientific">Oryza meridionalis</name>
    <dbReference type="NCBI Taxonomy" id="40149"/>
    <lineage>
        <taxon>Eukaryota</taxon>
        <taxon>Viridiplantae</taxon>
        <taxon>Streptophyta</taxon>
        <taxon>Embryophyta</taxon>
        <taxon>Tracheophyta</taxon>
        <taxon>Spermatophyta</taxon>
        <taxon>Magnoliopsida</taxon>
        <taxon>Liliopsida</taxon>
        <taxon>Poales</taxon>
        <taxon>Poaceae</taxon>
        <taxon>BOP clade</taxon>
        <taxon>Oryzoideae</taxon>
        <taxon>Oryzeae</taxon>
        <taxon>Oryzinae</taxon>
        <taxon>Oryza</taxon>
    </lineage>
</organism>
<evidence type="ECO:0000259" key="18">
    <source>
        <dbReference type="PROSITE" id="PS50089"/>
    </source>
</evidence>
<feature type="compositionally biased region" description="Basic and acidic residues" evidence="15">
    <location>
        <begin position="374"/>
        <end position="386"/>
    </location>
</feature>
<dbReference type="SMART" id="SM01197">
    <property type="entry name" value="FANCL_C"/>
    <property type="match status" value="1"/>
</dbReference>
<evidence type="ECO:0000256" key="15">
    <source>
        <dbReference type="SAM" id="MobiDB-lite"/>
    </source>
</evidence>
<keyword evidence="5" id="KW-0808">Transferase</keyword>
<reference evidence="19" key="1">
    <citation type="submission" date="2015-04" db="UniProtKB">
        <authorList>
            <consortium name="EnsemblPlants"/>
        </authorList>
    </citation>
    <scope>IDENTIFICATION</scope>
</reference>
<feature type="region of interest" description="Disordered" evidence="15">
    <location>
        <begin position="198"/>
        <end position="223"/>
    </location>
</feature>
<dbReference type="SUPFAM" id="SSF57850">
    <property type="entry name" value="RING/U-box"/>
    <property type="match status" value="1"/>
</dbReference>
<dbReference type="SMART" id="SM00184">
    <property type="entry name" value="RING"/>
    <property type="match status" value="1"/>
</dbReference>
<dbReference type="Proteomes" id="UP000008021">
    <property type="component" value="Chromosome 8"/>
</dbReference>
<evidence type="ECO:0000256" key="13">
    <source>
        <dbReference type="ARBA" id="ARBA00024209"/>
    </source>
</evidence>
<keyword evidence="7" id="KW-0479">Metal-binding</keyword>
<feature type="region of interest" description="Disordered" evidence="15">
    <location>
        <begin position="372"/>
        <end position="418"/>
    </location>
</feature>
<keyword evidence="20" id="KW-1185">Reference proteome</keyword>
<dbReference type="InterPro" id="IPR053238">
    <property type="entry name" value="RING-H2_zinc_finger"/>
</dbReference>
<name>A0A0E0EMG0_9ORYZ</name>
<evidence type="ECO:0000256" key="2">
    <source>
        <dbReference type="ARBA" id="ARBA00004167"/>
    </source>
</evidence>
<keyword evidence="12 16" id="KW-0472">Membrane</keyword>
<evidence type="ECO:0000313" key="20">
    <source>
        <dbReference type="Proteomes" id="UP000008021"/>
    </source>
</evidence>
<dbReference type="Gene3D" id="3.30.40.10">
    <property type="entry name" value="Zinc/RING finger domain, C3HC4 (zinc finger)"/>
    <property type="match status" value="1"/>
</dbReference>
<evidence type="ECO:0000256" key="17">
    <source>
        <dbReference type="SAM" id="SignalP"/>
    </source>
</evidence>
<dbReference type="EnsemblPlants" id="OMERI08G14500.1">
    <property type="protein sequence ID" value="OMERI08G14500.1"/>
    <property type="gene ID" value="OMERI08G14500"/>
</dbReference>
<evidence type="ECO:0000256" key="8">
    <source>
        <dbReference type="ARBA" id="ARBA00022771"/>
    </source>
</evidence>
<keyword evidence="17" id="KW-0732">Signal</keyword>
<evidence type="ECO:0000256" key="3">
    <source>
        <dbReference type="ARBA" id="ARBA00004906"/>
    </source>
</evidence>
<evidence type="ECO:0000256" key="14">
    <source>
        <dbReference type="PROSITE-ProRule" id="PRU00175"/>
    </source>
</evidence>
<feature type="chain" id="PRO_5002358406" description="RING-type E3 ubiquitin transferase" evidence="17">
    <location>
        <begin position="32"/>
        <end position="418"/>
    </location>
</feature>
<dbReference type="Gramene" id="OMERI08G14500.1">
    <property type="protein sequence ID" value="OMERI08G14500.1"/>
    <property type="gene ID" value="OMERI08G14500"/>
</dbReference>
<keyword evidence="10" id="KW-0862">Zinc</keyword>
<comment type="similarity">
    <text evidence="13">Belongs to the RING-type zinc finger family. ATL subfamily.</text>
</comment>
<dbReference type="PROSITE" id="PS50089">
    <property type="entry name" value="ZF_RING_2"/>
    <property type="match status" value="1"/>
</dbReference>
<accession>A0A0E0EMG0</accession>
<dbReference type="Pfam" id="PF13639">
    <property type="entry name" value="zf-RING_2"/>
    <property type="match status" value="1"/>
</dbReference>
<evidence type="ECO:0000256" key="16">
    <source>
        <dbReference type="SAM" id="Phobius"/>
    </source>
</evidence>
<dbReference type="PANTHER" id="PTHR14155">
    <property type="entry name" value="RING FINGER DOMAIN-CONTAINING"/>
    <property type="match status" value="1"/>
</dbReference>
<dbReference type="HOGENOM" id="CLU_035191_2_0_1"/>
<evidence type="ECO:0000256" key="9">
    <source>
        <dbReference type="ARBA" id="ARBA00022786"/>
    </source>
</evidence>
<dbReference type="InterPro" id="IPR013083">
    <property type="entry name" value="Znf_RING/FYVE/PHD"/>
</dbReference>
<dbReference type="GO" id="GO:0008270">
    <property type="term" value="F:zinc ion binding"/>
    <property type="evidence" value="ECO:0007669"/>
    <property type="project" value="UniProtKB-KW"/>
</dbReference>
<feature type="compositionally biased region" description="Low complexity" evidence="15">
    <location>
        <begin position="200"/>
        <end position="223"/>
    </location>
</feature>
<dbReference type="AlphaFoldDB" id="A0A0E0EMG0"/>
<reference evidence="19" key="2">
    <citation type="submission" date="2018-05" db="EMBL/GenBank/DDBJ databases">
        <title>OmerRS3 (Oryza meridionalis Reference Sequence Version 3).</title>
        <authorList>
            <person name="Zhang J."/>
            <person name="Kudrna D."/>
            <person name="Lee S."/>
            <person name="Talag J."/>
            <person name="Welchert J."/>
            <person name="Wing R.A."/>
        </authorList>
    </citation>
    <scope>NUCLEOTIDE SEQUENCE [LARGE SCALE GENOMIC DNA]</scope>
    <source>
        <strain evidence="19">cv. OR44</strain>
    </source>
</reference>
<keyword evidence="9" id="KW-0833">Ubl conjugation pathway</keyword>
<feature type="signal peptide" evidence="17">
    <location>
        <begin position="1"/>
        <end position="31"/>
    </location>
</feature>
<comment type="catalytic activity">
    <reaction evidence="1">
        <text>S-ubiquitinyl-[E2 ubiquitin-conjugating enzyme]-L-cysteine + [acceptor protein]-L-lysine = [E2 ubiquitin-conjugating enzyme]-L-cysteine + N(6)-ubiquitinyl-[acceptor protein]-L-lysine.</text>
        <dbReference type="EC" id="2.3.2.27"/>
    </reaction>
</comment>
<proteinExistence type="inferred from homology"/>
<dbReference type="CDD" id="cd16461">
    <property type="entry name" value="RING-H2_EL5-like"/>
    <property type="match status" value="1"/>
</dbReference>
<evidence type="ECO:0000256" key="7">
    <source>
        <dbReference type="ARBA" id="ARBA00022723"/>
    </source>
</evidence>
<dbReference type="InterPro" id="IPR001841">
    <property type="entry name" value="Znf_RING"/>
</dbReference>
<evidence type="ECO:0000256" key="1">
    <source>
        <dbReference type="ARBA" id="ARBA00000900"/>
    </source>
</evidence>
<feature type="transmembrane region" description="Helical" evidence="16">
    <location>
        <begin position="51"/>
        <end position="73"/>
    </location>
</feature>
<dbReference type="GO" id="GO:0016020">
    <property type="term" value="C:membrane"/>
    <property type="evidence" value="ECO:0007669"/>
    <property type="project" value="UniProtKB-SubCell"/>
</dbReference>
<evidence type="ECO:0000256" key="10">
    <source>
        <dbReference type="ARBA" id="ARBA00022833"/>
    </source>
</evidence>
<dbReference type="FunFam" id="3.30.40.10:FF:000187">
    <property type="entry name" value="E3 ubiquitin-protein ligase ATL6"/>
    <property type="match status" value="1"/>
</dbReference>
<comment type="pathway">
    <text evidence="3">Protein modification; protein ubiquitination.</text>
</comment>
<evidence type="ECO:0000256" key="11">
    <source>
        <dbReference type="ARBA" id="ARBA00022989"/>
    </source>
</evidence>
<evidence type="ECO:0000313" key="19">
    <source>
        <dbReference type="EnsemblPlants" id="OMERI08G14500.1"/>
    </source>
</evidence>